<gene>
    <name evidence="7" type="ORF">Ami3637_01810</name>
</gene>
<evidence type="ECO:0000256" key="1">
    <source>
        <dbReference type="ARBA" id="ARBA00004418"/>
    </source>
</evidence>
<dbReference type="AlphaFoldDB" id="A0A6P1M989"/>
<reference evidence="7 8" key="1">
    <citation type="submission" date="2020-01" db="EMBL/GenBank/DDBJ databases">
        <title>Genomic analysis of Aminipila sp. CBA3637.</title>
        <authorList>
            <person name="Kim Y.B."/>
            <person name="Roh S.W."/>
        </authorList>
    </citation>
    <scope>NUCLEOTIDE SEQUENCE [LARGE SCALE GENOMIC DNA]</scope>
    <source>
        <strain evidence="7 8">CBA3637</strain>
    </source>
</reference>
<dbReference type="GO" id="GO:0042597">
    <property type="term" value="C:periplasmic space"/>
    <property type="evidence" value="ECO:0007669"/>
    <property type="project" value="UniProtKB-SubCell"/>
</dbReference>
<evidence type="ECO:0000313" key="8">
    <source>
        <dbReference type="Proteomes" id="UP000463883"/>
    </source>
</evidence>
<dbReference type="Gene3D" id="2.70.98.70">
    <property type="match status" value="1"/>
</dbReference>
<evidence type="ECO:0000256" key="3">
    <source>
        <dbReference type="ARBA" id="ARBA00022764"/>
    </source>
</evidence>
<dbReference type="KEGG" id="amic:Ami3637_01810"/>
<proteinExistence type="predicted"/>
<feature type="domain" description="Heparin-sulfate lyase N-terminal" evidence="6">
    <location>
        <begin position="89"/>
        <end position="325"/>
    </location>
</feature>
<sequence>MKKLIWILNRLKAMNHKEIAWRIQQKLLQKKEGKFYKNNNIAVTNIPLSAELNKLKIDTSRLYINASNQDFSLNKQLSIFDVYSYEEYKNDWNAGFQTDNKWPLTFSYNLDCKQRIDIGDVRTNWELNRHFQFAMLAKNYYASGEQKFLDELCDLFWHWNQNSPFLHGVSWTSPMEVAIRINSWIYTYAFLKMADETKKYTNCIPNSIYDELRLGILNMTDYVANHYSRFSSANNHLIVEAYAIGLSGIVFDYDKWKDVSIDILLHEITEQNYGDGINKELSLHYQTFVMEAYGLMYRMMQLNKITIPDIWQTMLIRMSQYVSNCIGTYGEVIEFGDNDESKILDLSGKGINHYQYVLDLMSCILDTRFTDLTGVSENIKWLFTREQLNECRKKRLYKNQDSICYLEGGNTILRSEDGRVVIGIDHAALGYGSLAAHGHADALSFQMFICGIPVFVDSGTYNYHIMPDDRDSFRRTINHNTVAIDSKDQSEMLGAFLWGRKANVTLNSFELSDSKDLICASHDGYSPMIHNRCFKFNRKDELIIEDEIVNVKKPITATITYLLGPKFDIRLKNNYKVIANNGKLEITISFAGEHKFSIEEYSGWYSPNYLKKQEICGIKINIDISVDSFFITNISVDEKS</sequence>
<dbReference type="RefSeq" id="WP_162361074.1">
    <property type="nucleotide sequence ID" value="NZ_CP047591.1"/>
</dbReference>
<dbReference type="Pfam" id="PF16889">
    <property type="entry name" value="Hepar_II_III_N"/>
    <property type="match status" value="1"/>
</dbReference>
<evidence type="ECO:0000259" key="5">
    <source>
        <dbReference type="Pfam" id="PF07940"/>
    </source>
</evidence>
<dbReference type="InterPro" id="IPR008929">
    <property type="entry name" value="Chondroitin_lyas"/>
</dbReference>
<dbReference type="EMBL" id="CP047591">
    <property type="protein sequence ID" value="QHI71299.1"/>
    <property type="molecule type" value="Genomic_DNA"/>
</dbReference>
<dbReference type="PANTHER" id="PTHR39210">
    <property type="entry name" value="HEPARIN-SULFATE LYASE"/>
    <property type="match status" value="1"/>
</dbReference>
<dbReference type="PANTHER" id="PTHR39210:SF1">
    <property type="entry name" value="HEPARIN-SULFATE LYASE"/>
    <property type="match status" value="1"/>
</dbReference>
<dbReference type="GO" id="GO:0016829">
    <property type="term" value="F:lyase activity"/>
    <property type="evidence" value="ECO:0007669"/>
    <property type="project" value="UniProtKB-KW"/>
</dbReference>
<evidence type="ECO:0000256" key="4">
    <source>
        <dbReference type="ARBA" id="ARBA00023239"/>
    </source>
</evidence>
<keyword evidence="2" id="KW-0732">Signal</keyword>
<dbReference type="Proteomes" id="UP000463883">
    <property type="component" value="Chromosome"/>
</dbReference>
<evidence type="ECO:0000259" key="6">
    <source>
        <dbReference type="Pfam" id="PF16889"/>
    </source>
</evidence>
<keyword evidence="3" id="KW-0574">Periplasm</keyword>
<keyword evidence="4" id="KW-0456">Lyase</keyword>
<dbReference type="InterPro" id="IPR012480">
    <property type="entry name" value="Hepar_II_III_C"/>
</dbReference>
<dbReference type="InterPro" id="IPR031680">
    <property type="entry name" value="Hepar_II_III_N"/>
</dbReference>
<keyword evidence="8" id="KW-1185">Reference proteome</keyword>
<accession>A0A6P1M989</accession>
<evidence type="ECO:0000256" key="2">
    <source>
        <dbReference type="ARBA" id="ARBA00022729"/>
    </source>
</evidence>
<evidence type="ECO:0000313" key="7">
    <source>
        <dbReference type="EMBL" id="QHI71299.1"/>
    </source>
</evidence>
<feature type="domain" description="Heparinase II/III-like C-terminal" evidence="5">
    <location>
        <begin position="405"/>
        <end position="614"/>
    </location>
</feature>
<protein>
    <submittedName>
        <fullName evidence="7">Heparinase</fullName>
    </submittedName>
</protein>
<organism evidence="7 8">
    <name type="scientific">Aminipila terrae</name>
    <dbReference type="NCBI Taxonomy" id="2697030"/>
    <lineage>
        <taxon>Bacteria</taxon>
        <taxon>Bacillati</taxon>
        <taxon>Bacillota</taxon>
        <taxon>Clostridia</taxon>
        <taxon>Peptostreptococcales</taxon>
        <taxon>Anaerovoracaceae</taxon>
        <taxon>Aminipila</taxon>
    </lineage>
</organism>
<name>A0A6P1M989_9FIRM</name>
<dbReference type="Gene3D" id="1.50.10.100">
    <property type="entry name" value="Chondroitin AC/alginate lyase"/>
    <property type="match status" value="1"/>
</dbReference>
<dbReference type="SUPFAM" id="SSF48230">
    <property type="entry name" value="Chondroitin AC/alginate lyase"/>
    <property type="match status" value="1"/>
</dbReference>
<dbReference type="Pfam" id="PF07940">
    <property type="entry name" value="Hepar_II_III_C"/>
    <property type="match status" value="1"/>
</dbReference>
<comment type="subcellular location">
    <subcellularLocation>
        <location evidence="1">Periplasm</location>
    </subcellularLocation>
</comment>